<dbReference type="PANTHER" id="PTHR47165">
    <property type="entry name" value="OS03G0429900 PROTEIN"/>
    <property type="match status" value="1"/>
</dbReference>
<dbReference type="CDD" id="cd04476">
    <property type="entry name" value="RPA1_DBD_C"/>
    <property type="match status" value="1"/>
</dbReference>
<reference evidence="15 16" key="1">
    <citation type="journal article" date="2019" name="Nat. Ecol. Evol.">
        <title>Megaphylogeny resolves global patterns of mushroom evolution.</title>
        <authorList>
            <person name="Varga T."/>
            <person name="Krizsan K."/>
            <person name="Foldi C."/>
            <person name="Dima B."/>
            <person name="Sanchez-Garcia M."/>
            <person name="Sanchez-Ramirez S."/>
            <person name="Szollosi G.J."/>
            <person name="Szarkandi J.G."/>
            <person name="Papp V."/>
            <person name="Albert L."/>
            <person name="Andreopoulos W."/>
            <person name="Angelini C."/>
            <person name="Antonin V."/>
            <person name="Barry K.W."/>
            <person name="Bougher N.L."/>
            <person name="Buchanan P."/>
            <person name="Buyck B."/>
            <person name="Bense V."/>
            <person name="Catcheside P."/>
            <person name="Chovatia M."/>
            <person name="Cooper J."/>
            <person name="Damon W."/>
            <person name="Desjardin D."/>
            <person name="Finy P."/>
            <person name="Geml J."/>
            <person name="Haridas S."/>
            <person name="Hughes K."/>
            <person name="Justo A."/>
            <person name="Karasinski D."/>
            <person name="Kautmanova I."/>
            <person name="Kiss B."/>
            <person name="Kocsube S."/>
            <person name="Kotiranta H."/>
            <person name="LaButti K.M."/>
            <person name="Lechner B.E."/>
            <person name="Liimatainen K."/>
            <person name="Lipzen A."/>
            <person name="Lukacs Z."/>
            <person name="Mihaltcheva S."/>
            <person name="Morgado L.N."/>
            <person name="Niskanen T."/>
            <person name="Noordeloos M.E."/>
            <person name="Ohm R.A."/>
            <person name="Ortiz-Santana B."/>
            <person name="Ovrebo C."/>
            <person name="Racz N."/>
            <person name="Riley R."/>
            <person name="Savchenko A."/>
            <person name="Shiryaev A."/>
            <person name="Soop K."/>
            <person name="Spirin V."/>
            <person name="Szebenyi C."/>
            <person name="Tomsovsky M."/>
            <person name="Tulloss R.E."/>
            <person name="Uehling J."/>
            <person name="Grigoriev I.V."/>
            <person name="Vagvolgyi C."/>
            <person name="Papp T."/>
            <person name="Martin F.M."/>
            <person name="Miettinen O."/>
            <person name="Hibbett D.S."/>
            <person name="Nagy L.G."/>
        </authorList>
    </citation>
    <scope>NUCLEOTIDE SEQUENCE [LARGE SCALE GENOMIC DNA]</scope>
    <source>
        <strain evidence="15 16">CBS 121175</strain>
    </source>
</reference>
<dbReference type="Pfam" id="PF04057">
    <property type="entry name" value="Rep-A_N"/>
    <property type="match status" value="1"/>
</dbReference>
<feature type="domain" description="Replication protein A OB" evidence="14">
    <location>
        <begin position="296"/>
        <end position="392"/>
    </location>
</feature>
<evidence type="ECO:0000256" key="2">
    <source>
        <dbReference type="ARBA" id="ARBA00005690"/>
    </source>
</evidence>
<evidence type="ECO:0000256" key="8">
    <source>
        <dbReference type="ARBA" id="ARBA00023242"/>
    </source>
</evidence>
<dbReference type="OrthoDB" id="1751331at2759"/>
<protein>
    <recommendedName>
        <fullName evidence="9">Replication protein A subunit</fullName>
    </recommendedName>
</protein>
<dbReference type="Pfam" id="PF16900">
    <property type="entry name" value="REPA_OB_2"/>
    <property type="match status" value="1"/>
</dbReference>
<evidence type="ECO:0000259" key="11">
    <source>
        <dbReference type="Pfam" id="PF01336"/>
    </source>
</evidence>
<dbReference type="Pfam" id="PF01336">
    <property type="entry name" value="tRNA_anti-codon"/>
    <property type="match status" value="1"/>
</dbReference>
<evidence type="ECO:0000256" key="3">
    <source>
        <dbReference type="ARBA" id="ARBA00022705"/>
    </source>
</evidence>
<keyword evidence="5 9" id="KW-0863">Zinc-finger</keyword>
<proteinExistence type="inferred from homology"/>
<keyword evidence="7 9" id="KW-0238">DNA-binding</keyword>
<dbReference type="GO" id="GO:0007004">
    <property type="term" value="P:telomere maintenance via telomerase"/>
    <property type="evidence" value="ECO:0007669"/>
    <property type="project" value="UniProtKB-ARBA"/>
</dbReference>
<dbReference type="AlphaFoldDB" id="A0A5C3LDS9"/>
<dbReference type="Gene3D" id="2.40.50.140">
    <property type="entry name" value="Nucleic acid-binding proteins"/>
    <property type="match status" value="4"/>
</dbReference>
<dbReference type="STRING" id="230819.A0A5C3LDS9"/>
<dbReference type="InterPro" id="IPR004591">
    <property type="entry name" value="Rfa1"/>
</dbReference>
<dbReference type="InterPro" id="IPR047192">
    <property type="entry name" value="Euk_RPA1_DBD_C"/>
</dbReference>
<dbReference type="InterPro" id="IPR004365">
    <property type="entry name" value="NA-bd_OB_tRNA"/>
</dbReference>
<accession>A0A5C3LDS9</accession>
<feature type="compositionally biased region" description="Low complexity" evidence="10">
    <location>
        <begin position="129"/>
        <end position="158"/>
    </location>
</feature>
<evidence type="ECO:0000256" key="10">
    <source>
        <dbReference type="SAM" id="MobiDB-lite"/>
    </source>
</evidence>
<dbReference type="CDD" id="cd04475">
    <property type="entry name" value="RPA1_DBD_B"/>
    <property type="match status" value="1"/>
</dbReference>
<dbReference type="FunFam" id="2.40.50.140:FF:000064">
    <property type="entry name" value="Replication protein A subunit"/>
    <property type="match status" value="1"/>
</dbReference>
<comment type="subunit">
    <text evidence="9">Component of the heterotrimeric canonical replication protein A complex (RPA).</text>
</comment>
<dbReference type="FunFam" id="2.40.50.140:FF:000090">
    <property type="entry name" value="Replication protein A subunit"/>
    <property type="match status" value="1"/>
</dbReference>
<dbReference type="PANTHER" id="PTHR47165:SF4">
    <property type="entry name" value="OS03G0429900 PROTEIN"/>
    <property type="match status" value="1"/>
</dbReference>
<keyword evidence="16" id="KW-1185">Reference proteome</keyword>
<keyword evidence="6 9" id="KW-0862">Zinc</keyword>
<dbReference type="InterPro" id="IPR007199">
    <property type="entry name" value="Rep_factor-A_N"/>
</dbReference>
<dbReference type="InterPro" id="IPR031657">
    <property type="entry name" value="REPA_OB_2"/>
</dbReference>
<name>A0A5C3LDS9_COPMA</name>
<dbReference type="GO" id="GO:0005662">
    <property type="term" value="C:DNA replication factor A complex"/>
    <property type="evidence" value="ECO:0007669"/>
    <property type="project" value="UniProtKB-ARBA"/>
</dbReference>
<feature type="domain" description="Replication factor A C-terminal" evidence="13">
    <location>
        <begin position="452"/>
        <end position="602"/>
    </location>
</feature>
<evidence type="ECO:0000313" key="15">
    <source>
        <dbReference type="EMBL" id="TFK30066.1"/>
    </source>
</evidence>
<dbReference type="GO" id="GO:0000781">
    <property type="term" value="C:chromosome, telomeric region"/>
    <property type="evidence" value="ECO:0007669"/>
    <property type="project" value="UniProtKB-ARBA"/>
</dbReference>
<sequence>MTELTAGSCERLECSDPSDTSVFDSHHTVQLLSIKKVNSPNVASKTTPQDRYRIIMSDGVHFIQAMLATQLNELVVNNTIGKHTVAVIEKSTCNYVQGKRLIIVLELRVLQKTADPIGKPEQLNSEKQPTSGATSATVTPGTASATSAPSTSTTLQPSAPAPQPRKPATAQRGVYPIDGLSPYQNNWVIKARVTQKSDMKTWMNARGEGKLFNVTFMDETGEIRATAFNHVADHLYGKLEEGKVYYVSKAQVQLAKKKFSNLTNDYELALEKYTEIEECHETTNLPSMKYNFIPLNGLEALAKDSVCDVIGVVKEATDVATITSKATNRQMTKRELVLVDKSNYSVRMTLWGKQAEQYHADDKAVIAFKGVRVGDFGGRSLSMSSSSAMQINPDIEECFALRGWYDSQGQTQTFHAQSGSGGMGSATFERQKARNLEDVKQAGFGQGDRTDYFSAQATITAVKGIRGENGDKYAYPACPTPQCNRKVFEDQGKWKCENCSKHFDEPEYRYIVSLSVSDYTGVAWFQGFNDVGVEVFGMTANELLRIKENDETQYENILRTALNKHYNFSCRAKEDEYNETRRVRFGISRLFRVDYKEEANVLRDLLFSTWGH</sequence>
<dbReference type="CDD" id="cd04477">
    <property type="entry name" value="RPA1N"/>
    <property type="match status" value="1"/>
</dbReference>
<evidence type="ECO:0000256" key="4">
    <source>
        <dbReference type="ARBA" id="ARBA00022723"/>
    </source>
</evidence>
<dbReference type="GO" id="GO:0006281">
    <property type="term" value="P:DNA repair"/>
    <property type="evidence" value="ECO:0007669"/>
    <property type="project" value="InterPro"/>
</dbReference>
<comment type="subcellular location">
    <subcellularLocation>
        <location evidence="1 9">Nucleus</location>
    </subcellularLocation>
</comment>
<evidence type="ECO:0000256" key="9">
    <source>
        <dbReference type="RuleBase" id="RU364130"/>
    </source>
</evidence>
<dbReference type="InterPro" id="IPR012340">
    <property type="entry name" value="NA-bd_OB-fold"/>
</dbReference>
<dbReference type="FunFam" id="2.40.50.140:FF:000041">
    <property type="entry name" value="Replication protein A subunit"/>
    <property type="match status" value="1"/>
</dbReference>
<dbReference type="GO" id="GO:0006260">
    <property type="term" value="P:DNA replication"/>
    <property type="evidence" value="ECO:0007669"/>
    <property type="project" value="UniProtKB-KW"/>
</dbReference>
<dbReference type="GO" id="GO:0006310">
    <property type="term" value="P:DNA recombination"/>
    <property type="evidence" value="ECO:0007669"/>
    <property type="project" value="InterPro"/>
</dbReference>
<dbReference type="SUPFAM" id="SSF50249">
    <property type="entry name" value="Nucleic acid-binding proteins"/>
    <property type="match status" value="4"/>
</dbReference>
<evidence type="ECO:0000259" key="14">
    <source>
        <dbReference type="Pfam" id="PF16900"/>
    </source>
</evidence>
<comment type="function">
    <text evidence="9">As part of the replication protein A (RPA/RP-A), a single-stranded DNA-binding heterotrimeric complex, may play an essential role in DNA replication, recombination and repair. Binds and stabilizes single-stranded DNA intermediates, preventing complementary DNA reannealing and recruiting different proteins involved in DNA metabolism.</text>
</comment>
<dbReference type="CDD" id="cd04474">
    <property type="entry name" value="RPA1_DBD_A"/>
    <property type="match status" value="1"/>
</dbReference>
<dbReference type="Proteomes" id="UP000307440">
    <property type="component" value="Unassembled WGS sequence"/>
</dbReference>
<evidence type="ECO:0000259" key="12">
    <source>
        <dbReference type="Pfam" id="PF04057"/>
    </source>
</evidence>
<keyword evidence="3 9" id="KW-0235">DNA replication</keyword>
<evidence type="ECO:0000256" key="5">
    <source>
        <dbReference type="ARBA" id="ARBA00022771"/>
    </source>
</evidence>
<keyword evidence="4 9" id="KW-0479">Metal-binding</keyword>
<feature type="domain" description="Replication factor-A protein 1 N-terminal" evidence="12">
    <location>
        <begin position="19"/>
        <end position="111"/>
    </location>
</feature>
<feature type="domain" description="OB" evidence="11">
    <location>
        <begin position="187"/>
        <end position="275"/>
    </location>
</feature>
<keyword evidence="8 9" id="KW-0539">Nucleus</keyword>
<evidence type="ECO:0000256" key="1">
    <source>
        <dbReference type="ARBA" id="ARBA00004123"/>
    </source>
</evidence>
<gene>
    <name evidence="15" type="ORF">FA15DRAFT_663408</name>
</gene>
<evidence type="ECO:0000256" key="6">
    <source>
        <dbReference type="ARBA" id="ARBA00022833"/>
    </source>
</evidence>
<dbReference type="GO" id="GO:0008270">
    <property type="term" value="F:zinc ion binding"/>
    <property type="evidence" value="ECO:0007669"/>
    <property type="project" value="UniProtKB-KW"/>
</dbReference>
<dbReference type="EMBL" id="ML210147">
    <property type="protein sequence ID" value="TFK30066.1"/>
    <property type="molecule type" value="Genomic_DNA"/>
</dbReference>
<dbReference type="GO" id="GO:0003677">
    <property type="term" value="F:DNA binding"/>
    <property type="evidence" value="ECO:0007669"/>
    <property type="project" value="UniProtKB-KW"/>
</dbReference>
<organism evidence="15 16">
    <name type="scientific">Coprinopsis marcescibilis</name>
    <name type="common">Agaric fungus</name>
    <name type="synonym">Psathyrella marcescibilis</name>
    <dbReference type="NCBI Taxonomy" id="230819"/>
    <lineage>
        <taxon>Eukaryota</taxon>
        <taxon>Fungi</taxon>
        <taxon>Dikarya</taxon>
        <taxon>Basidiomycota</taxon>
        <taxon>Agaricomycotina</taxon>
        <taxon>Agaricomycetes</taxon>
        <taxon>Agaricomycetidae</taxon>
        <taxon>Agaricales</taxon>
        <taxon>Agaricineae</taxon>
        <taxon>Psathyrellaceae</taxon>
        <taxon>Coprinopsis</taxon>
    </lineage>
</organism>
<dbReference type="InterPro" id="IPR013955">
    <property type="entry name" value="Rep_factor-A_C"/>
</dbReference>
<evidence type="ECO:0000256" key="7">
    <source>
        <dbReference type="ARBA" id="ARBA00023125"/>
    </source>
</evidence>
<evidence type="ECO:0000313" key="16">
    <source>
        <dbReference type="Proteomes" id="UP000307440"/>
    </source>
</evidence>
<feature type="region of interest" description="Disordered" evidence="10">
    <location>
        <begin position="118"/>
        <end position="173"/>
    </location>
</feature>
<comment type="similarity">
    <text evidence="2 9">Belongs to the replication factor A protein 1 family.</text>
</comment>
<dbReference type="Pfam" id="PF08646">
    <property type="entry name" value="Rep_fac-A_C"/>
    <property type="match status" value="1"/>
</dbReference>
<dbReference type="NCBIfam" id="TIGR00617">
    <property type="entry name" value="rpa1"/>
    <property type="match status" value="1"/>
</dbReference>
<evidence type="ECO:0000259" key="13">
    <source>
        <dbReference type="Pfam" id="PF08646"/>
    </source>
</evidence>